<dbReference type="Proteomes" id="UP000249614">
    <property type="component" value="Unassembled WGS sequence"/>
</dbReference>
<evidence type="ECO:0000313" key="1">
    <source>
        <dbReference type="EMBL" id="PZS98861.1"/>
    </source>
</evidence>
<gene>
    <name evidence="1" type="ORF">A7X83_02650</name>
</gene>
<protein>
    <submittedName>
        <fullName evidence="1">Uncharacterized protein</fullName>
    </submittedName>
</protein>
<name>A0A2W6ITH9_STEMA</name>
<evidence type="ECO:0000313" key="2">
    <source>
        <dbReference type="Proteomes" id="UP000249614"/>
    </source>
</evidence>
<dbReference type="AlphaFoldDB" id="A0A2W6ITH9"/>
<comment type="caution">
    <text evidence="1">The sequence shown here is derived from an EMBL/GenBank/DDBJ whole genome shotgun (WGS) entry which is preliminary data.</text>
</comment>
<accession>A0A2W6ITH9</accession>
<dbReference type="EMBL" id="LXXM01000013">
    <property type="protein sequence ID" value="PZS98861.1"/>
    <property type="molecule type" value="Genomic_DNA"/>
</dbReference>
<reference evidence="1 2" key="1">
    <citation type="submission" date="2016-05" db="EMBL/GenBank/DDBJ databases">
        <authorList>
            <person name="Lavstsen T."/>
            <person name="Jespersen J.S."/>
        </authorList>
    </citation>
    <scope>NUCLEOTIDE SEQUENCE [LARGE SCALE GENOMIC DNA]</scope>
    <source>
        <strain evidence="1 2">SM-5815</strain>
    </source>
</reference>
<sequence>MAIIGDPLLDERTRQLELQTLGAEVASRTSIYPHAGLTGRAGASTHGRNSCAVEVMIRM</sequence>
<organism evidence="1 2">
    <name type="scientific">Stenotrophomonas maltophilia</name>
    <name type="common">Pseudomonas maltophilia</name>
    <name type="synonym">Xanthomonas maltophilia</name>
    <dbReference type="NCBI Taxonomy" id="40324"/>
    <lineage>
        <taxon>Bacteria</taxon>
        <taxon>Pseudomonadati</taxon>
        <taxon>Pseudomonadota</taxon>
        <taxon>Gammaproteobacteria</taxon>
        <taxon>Lysobacterales</taxon>
        <taxon>Lysobacteraceae</taxon>
        <taxon>Stenotrophomonas</taxon>
        <taxon>Stenotrophomonas maltophilia group</taxon>
    </lineage>
</organism>
<proteinExistence type="predicted"/>